<proteinExistence type="predicted"/>
<dbReference type="AlphaFoldDB" id="A0AAW0C484"/>
<dbReference type="InterPro" id="IPR032675">
    <property type="entry name" value="LRR_dom_sf"/>
</dbReference>
<dbReference type="InterPro" id="IPR001810">
    <property type="entry name" value="F-box_dom"/>
</dbReference>
<evidence type="ECO:0000313" key="3">
    <source>
        <dbReference type="Proteomes" id="UP001383192"/>
    </source>
</evidence>
<dbReference type="EMBL" id="JAYKXP010000058">
    <property type="protein sequence ID" value="KAK7034046.1"/>
    <property type="molecule type" value="Genomic_DNA"/>
</dbReference>
<reference evidence="2 3" key="1">
    <citation type="submission" date="2024-01" db="EMBL/GenBank/DDBJ databases">
        <title>A draft genome for a cacao thread blight-causing isolate of Paramarasmius palmivorus.</title>
        <authorList>
            <person name="Baruah I.K."/>
            <person name="Bukari Y."/>
            <person name="Amoako-Attah I."/>
            <person name="Meinhardt L.W."/>
            <person name="Bailey B.A."/>
            <person name="Cohen S.P."/>
        </authorList>
    </citation>
    <scope>NUCLEOTIDE SEQUENCE [LARGE SCALE GENOMIC DNA]</scope>
    <source>
        <strain evidence="2 3">GH-12</strain>
    </source>
</reference>
<dbReference type="Proteomes" id="UP001383192">
    <property type="component" value="Unassembled WGS sequence"/>
</dbReference>
<sequence>MARIVLCTKCGACVDPILPKDPPAHMDSSNYIPSSQEVTETRGAMKKEEIAVEQYDKEISRLLEIVSSLRAGRFIVQQRINRRRSLLSSLRKLPPEILDHIFTFIHNTSEYSLDISKSNEASNPSTILPLSQVSSCWRQATLSRPGLWTSILIHTECIRAGHQNIIDAHLRNAGTHPLKISVQNTTEISSNDGRYPSTSAEDAVRAVIQELHRCAELKLLKVDGSRLDYALRDFQLPRLSFHHLRSFSYVESPSWAARTGSSTLRWIWKAVRKASNLVEFDTNIFRELNRIPYHQLTSIHLEALKLHQILRIVQATPNLEALKMVPHQSADPDLGAMLPVLCRSLRSMSIDTSACFQQHGSGSVFSRFFSLLQMPALERLEVKVPNDMMIWDEKNKGPLPRSFFSMIQRSSSTLEEVVWSSLLSRLPRTFYTDIVRSLPNLRSFRASNTSDRWYKVESARHAKHALHLLRALTVSSTASQPIIGPKLRLLHLTECESRITPNDAIEFLGMVESRDAFGEENSGVARLVDAKLEFAVCENRVDGSESESDAGPSANALVCGNDYSIVERIDRLDKKGVCCTVLGCEGWPLQ</sequence>
<protein>
    <recommendedName>
        <fullName evidence="1">F-box domain-containing protein</fullName>
    </recommendedName>
</protein>
<dbReference type="Pfam" id="PF12937">
    <property type="entry name" value="F-box-like"/>
    <property type="match status" value="1"/>
</dbReference>
<name>A0AAW0C484_9AGAR</name>
<dbReference type="Gene3D" id="1.20.1280.50">
    <property type="match status" value="1"/>
</dbReference>
<evidence type="ECO:0000313" key="2">
    <source>
        <dbReference type="EMBL" id="KAK7034046.1"/>
    </source>
</evidence>
<evidence type="ECO:0000259" key="1">
    <source>
        <dbReference type="Pfam" id="PF12937"/>
    </source>
</evidence>
<gene>
    <name evidence="2" type="ORF">VNI00_012477</name>
</gene>
<dbReference type="Gene3D" id="3.80.10.10">
    <property type="entry name" value="Ribonuclease Inhibitor"/>
    <property type="match status" value="1"/>
</dbReference>
<organism evidence="2 3">
    <name type="scientific">Paramarasmius palmivorus</name>
    <dbReference type="NCBI Taxonomy" id="297713"/>
    <lineage>
        <taxon>Eukaryota</taxon>
        <taxon>Fungi</taxon>
        <taxon>Dikarya</taxon>
        <taxon>Basidiomycota</taxon>
        <taxon>Agaricomycotina</taxon>
        <taxon>Agaricomycetes</taxon>
        <taxon>Agaricomycetidae</taxon>
        <taxon>Agaricales</taxon>
        <taxon>Marasmiineae</taxon>
        <taxon>Marasmiaceae</taxon>
        <taxon>Paramarasmius</taxon>
    </lineage>
</organism>
<comment type="caution">
    <text evidence="2">The sequence shown here is derived from an EMBL/GenBank/DDBJ whole genome shotgun (WGS) entry which is preliminary data.</text>
</comment>
<keyword evidence="3" id="KW-1185">Reference proteome</keyword>
<accession>A0AAW0C484</accession>
<feature type="domain" description="F-box" evidence="1">
    <location>
        <begin position="91"/>
        <end position="153"/>
    </location>
</feature>